<dbReference type="RefSeq" id="WP_169551306.1">
    <property type="nucleotide sequence ID" value="NZ_CP051677.1"/>
</dbReference>
<evidence type="ECO:0000313" key="1">
    <source>
        <dbReference type="EMBL" id="QJD79340.1"/>
    </source>
</evidence>
<keyword evidence="2" id="KW-1185">Reference proteome</keyword>
<sequence>MPKTTPVAHSFRWPGSLLALCVALLVNQSGYGQPLTGQQILDRSIGVYRTATSYQDAGRVTTDFYEAGRSQPRFTTVRSFQTAYYRPTRQFRFHYKTEPTRLSITPDEMFVWTDGPKAFRRWTIEKWTVSESLPMLLAAATGVSGTASRKIPGLLLTEPIGAGWGVDSLTNVKLIGDAIENGHPCYRISGVYWNNKVAFLWIDKQSFLLLRIDEGYSSGKEKTTVSMTYQPVLNKPVRVVRFTPPDTRMYYPDEKTN</sequence>
<accession>A0A7L5DUV3</accession>
<dbReference type="EMBL" id="CP051677">
    <property type="protein sequence ID" value="QJD79340.1"/>
    <property type="molecule type" value="Genomic_DNA"/>
</dbReference>
<dbReference type="KEGG" id="srho:HH216_13645"/>
<organism evidence="1 2">
    <name type="scientific">Spirosoma rhododendri</name>
    <dbReference type="NCBI Taxonomy" id="2728024"/>
    <lineage>
        <taxon>Bacteria</taxon>
        <taxon>Pseudomonadati</taxon>
        <taxon>Bacteroidota</taxon>
        <taxon>Cytophagia</taxon>
        <taxon>Cytophagales</taxon>
        <taxon>Cytophagaceae</taxon>
        <taxon>Spirosoma</taxon>
    </lineage>
</organism>
<evidence type="ECO:0000313" key="2">
    <source>
        <dbReference type="Proteomes" id="UP000501128"/>
    </source>
</evidence>
<protein>
    <submittedName>
        <fullName evidence="1">Outer membrane lipoprotein-sorting protein</fullName>
    </submittedName>
</protein>
<keyword evidence="1" id="KW-0449">Lipoprotein</keyword>
<name>A0A7L5DUV3_9BACT</name>
<gene>
    <name evidence="1" type="ORF">HH216_13645</name>
</gene>
<dbReference type="Proteomes" id="UP000501128">
    <property type="component" value="Chromosome"/>
</dbReference>
<reference evidence="1 2" key="1">
    <citation type="submission" date="2020-04" db="EMBL/GenBank/DDBJ databases">
        <title>Genome sequencing of novel species.</title>
        <authorList>
            <person name="Heo J."/>
            <person name="Kim S.-J."/>
            <person name="Kim J.-S."/>
            <person name="Hong S.-B."/>
            <person name="Kwon S.-W."/>
        </authorList>
    </citation>
    <scope>NUCLEOTIDE SEQUENCE [LARGE SCALE GENOMIC DNA]</scope>
    <source>
        <strain evidence="1 2">CJU-R4</strain>
    </source>
</reference>
<dbReference type="AlphaFoldDB" id="A0A7L5DUV3"/>
<proteinExistence type="predicted"/>